<proteinExistence type="predicted"/>
<dbReference type="EMBL" id="JPWA01000001">
    <property type="protein sequence ID" value="RCK07798.1"/>
    <property type="molecule type" value="Genomic_DNA"/>
</dbReference>
<gene>
    <name evidence="1" type="ORF">TH5_01780</name>
</gene>
<evidence type="ECO:0000313" key="1">
    <source>
        <dbReference type="EMBL" id="RCK07798.1"/>
    </source>
</evidence>
<keyword evidence="2" id="KW-1185">Reference proteome</keyword>
<evidence type="ECO:0000313" key="2">
    <source>
        <dbReference type="Proteomes" id="UP000252419"/>
    </source>
</evidence>
<protein>
    <recommendedName>
        <fullName evidence="3">DUF4238 domain-containing protein</fullName>
    </recommendedName>
</protein>
<evidence type="ECO:0008006" key="3">
    <source>
        <dbReference type="Google" id="ProtNLM"/>
    </source>
</evidence>
<sequence>MTKTKIPSEPKHHFVPQFWIKQFRPINNPSIPENQKYHVYVLRDTASGIELKFEHTSGLMQVPHLYTIQPEGVANTDGETVYLNQVDNDGSKAFQAILDEDYSAAVRDALAEFFAVQFMRAPQTLSRHAPLSQDLASGIRLGLDAGSYNEFCQILQGILPTVPAFTEEEYQRIVEVSKNMSENERNKWEDELCKLLSVPGGNADIPFTDLLHDRSGLAPIKSVLLDMQWTLKKAESGDFILGDASLLTDKGDISSGIRIPFSMSQALYLTPAAAPTSLIETDIASANEVFSLNLESAARTRQWLIGSKQALEHRDIQHQFRSARPLTQP</sequence>
<dbReference type="Proteomes" id="UP000252419">
    <property type="component" value="Unassembled WGS sequence"/>
</dbReference>
<dbReference type="InterPro" id="IPR025332">
    <property type="entry name" value="DUF4238"/>
</dbReference>
<organism evidence="1 2">
    <name type="scientific">Thalassospira xianhensis MCCC 1A02616</name>
    <dbReference type="NCBI Taxonomy" id="1177929"/>
    <lineage>
        <taxon>Bacteria</taxon>
        <taxon>Pseudomonadati</taxon>
        <taxon>Pseudomonadota</taxon>
        <taxon>Alphaproteobacteria</taxon>
        <taxon>Rhodospirillales</taxon>
        <taxon>Thalassospiraceae</taxon>
        <taxon>Thalassospira</taxon>
    </lineage>
</organism>
<dbReference type="Pfam" id="PF14022">
    <property type="entry name" value="DUF4238"/>
    <property type="match status" value="1"/>
</dbReference>
<dbReference type="AlphaFoldDB" id="A0A367UHW1"/>
<comment type="caution">
    <text evidence="1">The sequence shown here is derived from an EMBL/GenBank/DDBJ whole genome shotgun (WGS) entry which is preliminary data.</text>
</comment>
<dbReference type="RefSeq" id="WP_167443430.1">
    <property type="nucleotide sequence ID" value="NZ_JPWA01000001.1"/>
</dbReference>
<reference evidence="1 2" key="1">
    <citation type="submission" date="2014-07" db="EMBL/GenBank/DDBJ databases">
        <title>Draft genome sequence of Thalassospira xianhensis P-4 (MCCC 1A02616).</title>
        <authorList>
            <person name="Lai Q."/>
            <person name="Shao Z."/>
        </authorList>
    </citation>
    <scope>NUCLEOTIDE SEQUENCE [LARGE SCALE GENOMIC DNA]</scope>
    <source>
        <strain evidence="1 2">MCCC 1A02616</strain>
    </source>
</reference>
<name>A0A367UHW1_9PROT</name>
<accession>A0A367UHW1</accession>